<dbReference type="HOGENOM" id="CLU_006344_10_2_1"/>
<dbReference type="EMBL" id="KN820305">
    <property type="protein sequence ID" value="KIJ06479.1"/>
    <property type="molecule type" value="Genomic_DNA"/>
</dbReference>
<evidence type="ECO:0000313" key="3">
    <source>
        <dbReference type="Proteomes" id="UP000053647"/>
    </source>
</evidence>
<organism evidence="2 3">
    <name type="scientific">Paxillus involutus ATCC 200175</name>
    <dbReference type="NCBI Taxonomy" id="664439"/>
    <lineage>
        <taxon>Eukaryota</taxon>
        <taxon>Fungi</taxon>
        <taxon>Dikarya</taxon>
        <taxon>Basidiomycota</taxon>
        <taxon>Agaricomycotina</taxon>
        <taxon>Agaricomycetes</taxon>
        <taxon>Agaricomycetidae</taxon>
        <taxon>Boletales</taxon>
        <taxon>Paxilineae</taxon>
        <taxon>Paxillaceae</taxon>
        <taxon>Paxillus</taxon>
    </lineage>
</organism>
<proteinExistence type="predicted"/>
<reference evidence="3" key="2">
    <citation type="submission" date="2015-01" db="EMBL/GenBank/DDBJ databases">
        <title>Evolutionary Origins and Diversification of the Mycorrhizal Mutualists.</title>
        <authorList>
            <consortium name="DOE Joint Genome Institute"/>
            <consortium name="Mycorrhizal Genomics Consortium"/>
            <person name="Kohler A."/>
            <person name="Kuo A."/>
            <person name="Nagy L.G."/>
            <person name="Floudas D."/>
            <person name="Copeland A."/>
            <person name="Barry K.W."/>
            <person name="Cichocki N."/>
            <person name="Veneault-Fourrey C."/>
            <person name="LaButti K."/>
            <person name="Lindquist E.A."/>
            <person name="Lipzen A."/>
            <person name="Lundell T."/>
            <person name="Morin E."/>
            <person name="Murat C."/>
            <person name="Riley R."/>
            <person name="Ohm R."/>
            <person name="Sun H."/>
            <person name="Tunlid A."/>
            <person name="Henrissat B."/>
            <person name="Grigoriev I.V."/>
            <person name="Hibbett D.S."/>
            <person name="Martin F."/>
        </authorList>
    </citation>
    <scope>NUCLEOTIDE SEQUENCE [LARGE SCALE GENOMIC DNA]</scope>
    <source>
        <strain evidence="3">ATCC 200175</strain>
    </source>
</reference>
<dbReference type="InterPro" id="IPR041078">
    <property type="entry name" value="Plavaka"/>
</dbReference>
<sequence length="939" mass="106293">MSTNNTQAGNDGGDYGRSMVFVCPGCHAPFPSPGLLMNHLNHTGTDCTSVLDDPANQIPVPPAFLRGFQDGNVSGEYHPTSGYLFGQGETLLGSLKAHEHERRRENVVYYPFADEGEWELAKFLAMNLTKSQMAQFLKLKWFDTRARPSFKTVDQLLAYIANLPHGAQWQATAMEFTGYKTTRPIRLIWRNALEVVTELLSNPMFERYMTYDPHIVMRNMEREYSEFFTGTRAFDIQNQLPLGATIVPIILASDKTPVTRHTGGLEMHPVFLTIGNIQSDVRMQATSHAWRCVAFMPLPEFEIHPDFQTILVSRLFHRCMDVVFDTLKTSALHGVALTDAAGYTRNCYTPLVAYIADLPEQQLVACVSKNASPVTLAVLSQFGDPDICAPRTREHTLQQIAEVCHQVDPWDIVRFQKAAKSVKLLGVHHPFWRDWKFAEPSLFLTGEILHTCHKFFFDHVLKWCKEVTGKEVLDTRFKLQHKRIGIRHFTSGVSHVKQMTGREHRDIERSIVPMLDGVASDQFIYAIRAIVDFIYQAQNPVHTDSSVTSMSAALSEFHATKHAILDAEARRGSKGALDNFKIPKLELMQSFARQTKATGTLIQYTADVSERLLITHCKTTFQRTSHQARDFVDQAVEILNREETIRLFDLYIILRLSEDTALDSAVIIENEEVTVIDPALSFMHHVLPEKESTFRGPRPFRNHFRNPGGILSAGGAIAFHVNVRPDYMSLSIAELRDLYHLPDLPEAMSAYIYSASGGNPTSEWGVHGNVSAWNKFRIQLHSSFRTRFVTRSQVVQAFPPSNFHPLGLCDAVLLRRQDGDETYDVAQVRAVFIPKSKRDLPSYLEAAPLLYVRFFRVVELPAQHLSVGLHRVQRMDSREERASGIIPVTEVVHAVELVPVFSTVRPDVAASSETCMEAYDQYFLNTFSDKETYHVLHET</sequence>
<accession>A0A0C9SMN4</accession>
<dbReference type="InterPro" id="IPR049233">
    <property type="entry name" value="DUF6830"/>
</dbReference>
<dbReference type="Proteomes" id="UP000053647">
    <property type="component" value="Unassembled WGS sequence"/>
</dbReference>
<protein>
    <recommendedName>
        <fullName evidence="1">DUF6830 domain-containing protein</fullName>
    </recommendedName>
</protein>
<dbReference type="OrthoDB" id="2576233at2759"/>
<evidence type="ECO:0000313" key="2">
    <source>
        <dbReference type="EMBL" id="KIJ06479.1"/>
    </source>
</evidence>
<dbReference type="Pfam" id="PF20722">
    <property type="entry name" value="DUF6830"/>
    <property type="match status" value="1"/>
</dbReference>
<dbReference type="Pfam" id="PF18759">
    <property type="entry name" value="Plavaka"/>
    <property type="match status" value="1"/>
</dbReference>
<feature type="domain" description="DUF6830" evidence="1">
    <location>
        <begin position="715"/>
        <end position="817"/>
    </location>
</feature>
<name>A0A0C9SMN4_PAXIN</name>
<dbReference type="AlphaFoldDB" id="A0A0C9SMN4"/>
<evidence type="ECO:0000259" key="1">
    <source>
        <dbReference type="Pfam" id="PF20722"/>
    </source>
</evidence>
<reference evidence="2 3" key="1">
    <citation type="submission" date="2014-06" db="EMBL/GenBank/DDBJ databases">
        <authorList>
            <consortium name="DOE Joint Genome Institute"/>
            <person name="Kuo A."/>
            <person name="Kohler A."/>
            <person name="Nagy L.G."/>
            <person name="Floudas D."/>
            <person name="Copeland A."/>
            <person name="Barry K.W."/>
            <person name="Cichocki N."/>
            <person name="Veneault-Fourrey C."/>
            <person name="LaButti K."/>
            <person name="Lindquist E.A."/>
            <person name="Lipzen A."/>
            <person name="Lundell T."/>
            <person name="Morin E."/>
            <person name="Murat C."/>
            <person name="Sun H."/>
            <person name="Tunlid A."/>
            <person name="Henrissat B."/>
            <person name="Grigoriev I.V."/>
            <person name="Hibbett D.S."/>
            <person name="Martin F."/>
            <person name="Nordberg H.P."/>
            <person name="Cantor M.N."/>
            <person name="Hua S.X."/>
        </authorList>
    </citation>
    <scope>NUCLEOTIDE SEQUENCE [LARGE SCALE GENOMIC DNA]</scope>
    <source>
        <strain evidence="2 3">ATCC 200175</strain>
    </source>
</reference>
<gene>
    <name evidence="2" type="ORF">PAXINDRAFT_20331</name>
</gene>
<keyword evidence="3" id="KW-1185">Reference proteome</keyword>